<evidence type="ECO:0000256" key="5">
    <source>
        <dbReference type="ARBA" id="ARBA00023237"/>
    </source>
</evidence>
<dbReference type="Proteomes" id="UP000186364">
    <property type="component" value="Unassembled WGS sequence"/>
</dbReference>
<name>A0A1Q9B0E8_9HYPH</name>
<dbReference type="Pfam" id="PF06629">
    <property type="entry name" value="MipA"/>
    <property type="match status" value="1"/>
</dbReference>
<protein>
    <submittedName>
        <fullName evidence="7">Scaffolding protein</fullName>
    </submittedName>
</protein>
<reference evidence="7 8" key="1">
    <citation type="submission" date="2016-09" db="EMBL/GenBank/DDBJ databases">
        <title>Rhizobium sp. nov., a novel species isolated from the rice rhizosphere.</title>
        <authorList>
            <person name="Zhao J."/>
            <person name="Zhang X."/>
        </authorList>
    </citation>
    <scope>NUCLEOTIDE SEQUENCE [LARGE SCALE GENOMIC DNA]</scope>
    <source>
        <strain evidence="7 8">1.7048</strain>
    </source>
</reference>
<comment type="similarity">
    <text evidence="2">Belongs to the MipA/OmpV family.</text>
</comment>
<comment type="caution">
    <text evidence="7">The sequence shown here is derived from an EMBL/GenBank/DDBJ whole genome shotgun (WGS) entry which is preliminary data.</text>
</comment>
<evidence type="ECO:0000313" key="8">
    <source>
        <dbReference type="Proteomes" id="UP000186364"/>
    </source>
</evidence>
<dbReference type="GO" id="GO:0009279">
    <property type="term" value="C:cell outer membrane"/>
    <property type="evidence" value="ECO:0007669"/>
    <property type="project" value="UniProtKB-SubCell"/>
</dbReference>
<comment type="subcellular location">
    <subcellularLocation>
        <location evidence="1">Cell outer membrane</location>
    </subcellularLocation>
</comment>
<feature type="signal peptide" evidence="6">
    <location>
        <begin position="1"/>
        <end position="26"/>
    </location>
</feature>
<evidence type="ECO:0000256" key="6">
    <source>
        <dbReference type="SAM" id="SignalP"/>
    </source>
</evidence>
<accession>A0A1Q9B0E8</accession>
<feature type="chain" id="PRO_5012796632" evidence="6">
    <location>
        <begin position="27"/>
        <end position="270"/>
    </location>
</feature>
<organism evidence="7 8">
    <name type="scientific">Xaviernesmea oryzae</name>
    <dbReference type="NCBI Taxonomy" id="464029"/>
    <lineage>
        <taxon>Bacteria</taxon>
        <taxon>Pseudomonadati</taxon>
        <taxon>Pseudomonadota</taxon>
        <taxon>Alphaproteobacteria</taxon>
        <taxon>Hyphomicrobiales</taxon>
        <taxon>Rhizobiaceae</taxon>
        <taxon>Rhizobium/Agrobacterium group</taxon>
        <taxon>Xaviernesmea</taxon>
    </lineage>
</organism>
<evidence type="ECO:0000256" key="3">
    <source>
        <dbReference type="ARBA" id="ARBA00022729"/>
    </source>
</evidence>
<proteinExistence type="inferred from homology"/>
<keyword evidence="3 6" id="KW-0732">Signal</keyword>
<dbReference type="RefSeq" id="WP_075626489.1">
    <property type="nucleotide sequence ID" value="NZ_FOAM01000011.1"/>
</dbReference>
<evidence type="ECO:0000256" key="2">
    <source>
        <dbReference type="ARBA" id="ARBA00005722"/>
    </source>
</evidence>
<evidence type="ECO:0000313" key="7">
    <source>
        <dbReference type="EMBL" id="OLP61456.1"/>
    </source>
</evidence>
<dbReference type="EMBL" id="MKIP01000032">
    <property type="protein sequence ID" value="OLP61456.1"/>
    <property type="molecule type" value="Genomic_DNA"/>
</dbReference>
<keyword evidence="8" id="KW-1185">Reference proteome</keyword>
<dbReference type="PANTHER" id="PTHR38776:SF1">
    <property type="entry name" value="MLTA-INTERACTING PROTEIN-RELATED"/>
    <property type="match status" value="1"/>
</dbReference>
<gene>
    <name evidence="7" type="ORF">BJF93_00530</name>
</gene>
<dbReference type="PANTHER" id="PTHR38776">
    <property type="entry name" value="MLTA-INTERACTING PROTEIN-RELATED"/>
    <property type="match status" value="1"/>
</dbReference>
<evidence type="ECO:0000256" key="1">
    <source>
        <dbReference type="ARBA" id="ARBA00004442"/>
    </source>
</evidence>
<evidence type="ECO:0000256" key="4">
    <source>
        <dbReference type="ARBA" id="ARBA00023136"/>
    </source>
</evidence>
<dbReference type="AlphaFoldDB" id="A0A1Q9B0E8"/>
<sequence length="270" mass="28726">MARMRLPARSLIAVLIAGLPLASAKAGDHLWSGDWSLTLGGSIANGPSFYGARDRKFLFSPIIALGKQGKVERFVSRNDSASLPLYESDRVRFGVAARLLSARDDGTSGDLKGLSEVKFGGEAGVFAEAYPADWLRARAEVRHGIRSHHGTVVDLQVDAFTDITSTVRLSGGPRATYGTSAFGRAYYGVNDEEAAASGLAPYDPASGWQSVGAGGALTWKATDALETSAFVEYRHMVGVAADSSLVRQKGSDNQLTVGLSANYRFDFTLD</sequence>
<keyword evidence="5" id="KW-0998">Cell outer membrane</keyword>
<keyword evidence="4" id="KW-0472">Membrane</keyword>
<dbReference type="InterPro" id="IPR010583">
    <property type="entry name" value="MipA"/>
</dbReference>